<evidence type="ECO:0000313" key="4">
    <source>
        <dbReference type="Proteomes" id="UP000290540"/>
    </source>
</evidence>
<protein>
    <recommendedName>
        <fullName evidence="2">PD-(D/E)XK nuclease-like domain-containing protein</fullName>
    </recommendedName>
</protein>
<dbReference type="Pfam" id="PF20516">
    <property type="entry name" value="PDDEXK_12"/>
    <property type="match status" value="1"/>
</dbReference>
<comment type="caution">
    <text evidence="3">The sequence shown here is derived from an EMBL/GenBank/DDBJ whole genome shotgun (WGS) entry which is preliminary data.</text>
</comment>
<evidence type="ECO:0000256" key="1">
    <source>
        <dbReference type="SAM" id="MobiDB-lite"/>
    </source>
</evidence>
<feature type="region of interest" description="Disordered" evidence="1">
    <location>
        <begin position="1"/>
        <end position="59"/>
    </location>
</feature>
<sequence>MSRKRTRSVTDGEQQIALSDEEAVVDDTPKALQRGWRKDSRRSTPSLASSSRASGASSPIKQFRFAATQETGFTQLDFTPNIHQLPPSLKSLRRQLVDIGYGQDLLPSSIRQEVQDLGDFPRFAFYDSTTHANQWRIPSTAFVHQIVTRAAECNENLEGESSWNMDVHRCLLDFAFRAEQSNALIDYRYCTGAQIVPEYRPHSAPSKSVDFCLCIKPPQLSHEADIIDSLIKTRPGISINHTDWGNFCKHPIALSIETKRQAEWDRALLQTGTWHSAQWRALQFNANIKSIECLPGIIVQGHSWYFVASTLDSGRSKLYHELDIGSTKSHFDLYKLLISLQCLGFWIEHSYWPAFIDDVLKPAETTGL</sequence>
<organism evidence="3 4">
    <name type="scientific">Fusarium oxysporum f. sp. narcissi</name>
    <dbReference type="NCBI Taxonomy" id="451672"/>
    <lineage>
        <taxon>Eukaryota</taxon>
        <taxon>Fungi</taxon>
        <taxon>Dikarya</taxon>
        <taxon>Ascomycota</taxon>
        <taxon>Pezizomycotina</taxon>
        <taxon>Sordariomycetes</taxon>
        <taxon>Hypocreomycetidae</taxon>
        <taxon>Hypocreales</taxon>
        <taxon>Nectriaceae</taxon>
        <taxon>Fusarium</taxon>
        <taxon>Fusarium oxysporum species complex</taxon>
    </lineage>
</organism>
<dbReference type="Proteomes" id="UP000290540">
    <property type="component" value="Unassembled WGS sequence"/>
</dbReference>
<evidence type="ECO:0000313" key="3">
    <source>
        <dbReference type="EMBL" id="RYC78065.1"/>
    </source>
</evidence>
<gene>
    <name evidence="3" type="ORF">BFJ63_vAg19060</name>
</gene>
<feature type="domain" description="PD-(D/E)XK nuclease-like" evidence="2">
    <location>
        <begin position="113"/>
        <end position="352"/>
    </location>
</feature>
<dbReference type="AlphaFoldDB" id="A0A4Q2UUT0"/>
<dbReference type="EMBL" id="MQTW01001479">
    <property type="protein sequence ID" value="RYC78065.1"/>
    <property type="molecule type" value="Genomic_DNA"/>
</dbReference>
<reference evidence="3 4" key="1">
    <citation type="submission" date="2016-12" db="EMBL/GenBank/DDBJ databases">
        <title>Draft genome sequence of Fusarium oxysporum causing rot on Narcissus.</title>
        <authorList>
            <person name="Armitage A.D."/>
            <person name="Taylor A."/>
            <person name="Clarkson J.P."/>
            <person name="Harrison R.J."/>
            <person name="Jackson A.C."/>
        </authorList>
    </citation>
    <scope>NUCLEOTIDE SEQUENCE [LARGE SCALE GENOMIC DNA]</scope>
    <source>
        <strain evidence="3 4">N139</strain>
    </source>
</reference>
<dbReference type="InterPro" id="IPR046797">
    <property type="entry name" value="PDDEXK_12"/>
</dbReference>
<feature type="compositionally biased region" description="Low complexity" evidence="1">
    <location>
        <begin position="43"/>
        <end position="58"/>
    </location>
</feature>
<evidence type="ECO:0000259" key="2">
    <source>
        <dbReference type="Pfam" id="PF20516"/>
    </source>
</evidence>
<accession>A0A4Q2UUT0</accession>
<name>A0A4Q2UUT0_FUSOX</name>
<proteinExistence type="predicted"/>